<organism evidence="1 2">
    <name type="scientific">Nocardia elegans</name>
    <dbReference type="NCBI Taxonomy" id="300029"/>
    <lineage>
        <taxon>Bacteria</taxon>
        <taxon>Bacillati</taxon>
        <taxon>Actinomycetota</taxon>
        <taxon>Actinomycetes</taxon>
        <taxon>Mycobacteriales</taxon>
        <taxon>Nocardiaceae</taxon>
        <taxon>Nocardia</taxon>
    </lineage>
</organism>
<dbReference type="Proteomes" id="UP001602089">
    <property type="component" value="Unassembled WGS sequence"/>
</dbReference>
<proteinExistence type="predicted"/>
<evidence type="ECO:0000313" key="1">
    <source>
        <dbReference type="EMBL" id="MFF4024428.1"/>
    </source>
</evidence>
<name>A0ABW6TIB3_9NOCA</name>
<comment type="caution">
    <text evidence="1">The sequence shown here is derived from an EMBL/GenBank/DDBJ whole genome shotgun (WGS) entry which is preliminary data.</text>
</comment>
<reference evidence="1 2" key="1">
    <citation type="submission" date="2024-10" db="EMBL/GenBank/DDBJ databases">
        <title>The Natural Products Discovery Center: Release of the First 8490 Sequenced Strains for Exploring Actinobacteria Biosynthetic Diversity.</title>
        <authorList>
            <person name="Kalkreuter E."/>
            <person name="Kautsar S.A."/>
            <person name="Yang D."/>
            <person name="Bader C.D."/>
            <person name="Teijaro C.N."/>
            <person name="Fluegel L."/>
            <person name="Davis C.M."/>
            <person name="Simpson J.R."/>
            <person name="Lauterbach L."/>
            <person name="Steele A.D."/>
            <person name="Gui C."/>
            <person name="Meng S."/>
            <person name="Li G."/>
            <person name="Viehrig K."/>
            <person name="Ye F."/>
            <person name="Su P."/>
            <person name="Kiefer A.F."/>
            <person name="Nichols A."/>
            <person name="Cepeda A.J."/>
            <person name="Yan W."/>
            <person name="Fan B."/>
            <person name="Jiang Y."/>
            <person name="Adhikari A."/>
            <person name="Zheng C.-J."/>
            <person name="Schuster L."/>
            <person name="Cowan T.M."/>
            <person name="Smanski M.J."/>
            <person name="Chevrette M.G."/>
            <person name="De Carvalho L.P.S."/>
            <person name="Shen B."/>
        </authorList>
    </citation>
    <scope>NUCLEOTIDE SEQUENCE [LARGE SCALE GENOMIC DNA]</scope>
    <source>
        <strain evidence="1 2">NPDC001867</strain>
    </source>
</reference>
<protein>
    <submittedName>
        <fullName evidence="1">Uncharacterized protein</fullName>
    </submittedName>
</protein>
<accession>A0ABW6TIB3</accession>
<gene>
    <name evidence="1" type="ORF">ACFYY5_16455</name>
</gene>
<dbReference type="RefSeq" id="WP_195021872.1">
    <property type="nucleotide sequence ID" value="NZ_JADLPS010000001.1"/>
</dbReference>
<keyword evidence="2" id="KW-1185">Reference proteome</keyword>
<dbReference type="EMBL" id="JBIATK010000004">
    <property type="protein sequence ID" value="MFF4024428.1"/>
    <property type="molecule type" value="Genomic_DNA"/>
</dbReference>
<sequence length="240" mass="27638">MMAVNAETAKRLIEGIFESYRHADDKDLSLTLPESVLKERTGKLYEAYILARTLNRLCDEEGFDADFISVDRALKLRQSGGPIDLRYSYFRLSKGDLVLEAWTDIEFLTLSYSRQHPRVLPRSKPERAYCHELDIVVVKADDKVVKPYYPRHDELLIGIECKDVDKFERLFARAVLGIRRELSYLKGSAGTLFERWPSSSVPADPPSVLQVYSTDRKIEDYAQMGNVFGVEFLYTPIEDR</sequence>
<evidence type="ECO:0000313" key="2">
    <source>
        <dbReference type="Proteomes" id="UP001602089"/>
    </source>
</evidence>